<evidence type="ECO:0000256" key="5">
    <source>
        <dbReference type="ARBA" id="ARBA00022670"/>
    </source>
</evidence>
<evidence type="ECO:0000256" key="8">
    <source>
        <dbReference type="ARBA" id="ARBA00022825"/>
    </source>
</evidence>
<evidence type="ECO:0000256" key="4">
    <source>
        <dbReference type="ARBA" id="ARBA00022525"/>
    </source>
</evidence>
<feature type="compositionally biased region" description="Polar residues" evidence="12">
    <location>
        <begin position="64"/>
        <end position="87"/>
    </location>
</feature>
<dbReference type="InterPro" id="IPR001254">
    <property type="entry name" value="Trypsin_dom"/>
</dbReference>
<feature type="transmembrane region" description="Helical" evidence="13">
    <location>
        <begin position="612"/>
        <end position="631"/>
    </location>
</feature>
<dbReference type="PANTHER" id="PTHR15462:SF8">
    <property type="entry name" value="SERINE PROTEASE"/>
    <property type="match status" value="1"/>
</dbReference>
<keyword evidence="13" id="KW-1133">Transmembrane helix</keyword>
<dbReference type="Gene3D" id="2.40.10.10">
    <property type="entry name" value="Trypsin-like serine proteases"/>
    <property type="match status" value="2"/>
</dbReference>
<dbReference type="EC" id="3.4.21.-" evidence="11"/>
<evidence type="ECO:0000313" key="16">
    <source>
        <dbReference type="Proteomes" id="UP000274792"/>
    </source>
</evidence>
<evidence type="ECO:0000256" key="13">
    <source>
        <dbReference type="SAM" id="Phobius"/>
    </source>
</evidence>
<dbReference type="InterPro" id="IPR050966">
    <property type="entry name" value="Glutamyl_endopeptidase"/>
</dbReference>
<keyword evidence="13" id="KW-0472">Membrane</keyword>
<evidence type="ECO:0000256" key="9">
    <source>
        <dbReference type="ARBA" id="ARBA00023088"/>
    </source>
</evidence>
<dbReference type="Pfam" id="PF00746">
    <property type="entry name" value="Gram_pos_anchor"/>
    <property type="match status" value="1"/>
</dbReference>
<evidence type="ECO:0000256" key="1">
    <source>
        <dbReference type="ARBA" id="ARBA00004168"/>
    </source>
</evidence>
<proteinExistence type="inferred from homology"/>
<keyword evidence="3" id="KW-0134">Cell wall</keyword>
<dbReference type="InterPro" id="IPR008256">
    <property type="entry name" value="Peptidase_S1B"/>
</dbReference>
<evidence type="ECO:0000256" key="7">
    <source>
        <dbReference type="ARBA" id="ARBA00022801"/>
    </source>
</evidence>
<organism evidence="15 16">
    <name type="scientific">Mammaliicoccus sciuri</name>
    <name type="common">Staphylococcus sciuri</name>
    <dbReference type="NCBI Taxonomy" id="1296"/>
    <lineage>
        <taxon>Bacteria</taxon>
        <taxon>Bacillati</taxon>
        <taxon>Bacillota</taxon>
        <taxon>Bacilli</taxon>
        <taxon>Bacillales</taxon>
        <taxon>Staphylococcaceae</taxon>
        <taxon>Mammaliicoccus</taxon>
    </lineage>
</organism>
<feature type="active site" description="Charge relay system" evidence="10">
    <location>
        <position position="366"/>
    </location>
</feature>
<keyword evidence="13" id="KW-0812">Transmembrane</keyword>
<evidence type="ECO:0000256" key="6">
    <source>
        <dbReference type="ARBA" id="ARBA00022729"/>
    </source>
</evidence>
<feature type="compositionally biased region" description="Low complexity" evidence="12">
    <location>
        <begin position="94"/>
        <end position="125"/>
    </location>
</feature>
<keyword evidence="8 11" id="KW-0720">Serine protease</keyword>
<dbReference type="Pfam" id="PF00089">
    <property type="entry name" value="Trypsin"/>
    <property type="match status" value="1"/>
</dbReference>
<keyword evidence="5 11" id="KW-0645">Protease</keyword>
<dbReference type="SUPFAM" id="SSF50494">
    <property type="entry name" value="Trypsin-like serine proteases"/>
    <property type="match status" value="1"/>
</dbReference>
<dbReference type="Proteomes" id="UP000274792">
    <property type="component" value="Unassembled WGS sequence"/>
</dbReference>
<evidence type="ECO:0000313" key="15">
    <source>
        <dbReference type="EMBL" id="RTX71378.1"/>
    </source>
</evidence>
<feature type="compositionally biased region" description="Low complexity" evidence="12">
    <location>
        <begin position="138"/>
        <end position="152"/>
    </location>
</feature>
<dbReference type="PANTHER" id="PTHR15462">
    <property type="entry name" value="SERINE PROTEASE"/>
    <property type="match status" value="1"/>
</dbReference>
<dbReference type="AlphaFoldDB" id="A0AAJ4SGF3"/>
<feature type="active site" description="Charge relay system" evidence="10">
    <location>
        <position position="287"/>
    </location>
</feature>
<feature type="region of interest" description="Disordered" evidence="12">
    <location>
        <begin position="415"/>
        <end position="608"/>
    </location>
</feature>
<protein>
    <recommendedName>
        <fullName evidence="11">Serine protease</fullName>
        <ecNumber evidence="11">3.4.21.-</ecNumber>
    </recommendedName>
</protein>
<reference evidence="15 16" key="1">
    <citation type="submission" date="2018-10" db="EMBL/GenBank/DDBJ databases">
        <title>A collection Staphylococci species genome sequencing.</title>
        <authorList>
            <person name="Cole K."/>
        </authorList>
    </citation>
    <scope>NUCLEOTIDE SEQUENCE [LARGE SCALE GENOMIC DNA]</scope>
    <source>
        <strain evidence="16">NCTC 12218</strain>
    </source>
</reference>
<feature type="compositionally biased region" description="Basic and acidic residues" evidence="12">
    <location>
        <begin position="547"/>
        <end position="565"/>
    </location>
</feature>
<evidence type="ECO:0000259" key="14">
    <source>
        <dbReference type="PROSITE" id="PS50847"/>
    </source>
</evidence>
<dbReference type="GO" id="GO:0006508">
    <property type="term" value="P:proteolysis"/>
    <property type="evidence" value="ECO:0007669"/>
    <property type="project" value="UniProtKB-KW"/>
</dbReference>
<evidence type="ECO:0000256" key="2">
    <source>
        <dbReference type="ARBA" id="ARBA00008764"/>
    </source>
</evidence>
<comment type="caution">
    <text evidence="15">The sequence shown here is derived from an EMBL/GenBank/DDBJ whole genome shotgun (WGS) entry which is preliminary data.</text>
</comment>
<dbReference type="GO" id="GO:0004252">
    <property type="term" value="F:serine-type endopeptidase activity"/>
    <property type="evidence" value="ECO:0007669"/>
    <property type="project" value="InterPro"/>
</dbReference>
<evidence type="ECO:0000256" key="12">
    <source>
        <dbReference type="SAM" id="MobiDB-lite"/>
    </source>
</evidence>
<dbReference type="EMBL" id="RXWV01000070">
    <property type="protein sequence ID" value="RTX71378.1"/>
    <property type="molecule type" value="Genomic_DNA"/>
</dbReference>
<dbReference type="InterPro" id="IPR043504">
    <property type="entry name" value="Peptidase_S1_PA_chymotrypsin"/>
</dbReference>
<name>A0AAJ4SGF3_MAMSC</name>
<keyword evidence="6" id="KW-0732">Signal</keyword>
<keyword evidence="4" id="KW-0964">Secreted</keyword>
<dbReference type="NCBIfam" id="TIGR01167">
    <property type="entry name" value="LPXTG_anchor"/>
    <property type="match status" value="1"/>
</dbReference>
<comment type="subcellular location">
    <subcellularLocation>
        <location evidence="1">Secreted</location>
        <location evidence="1">Cell wall</location>
        <topology evidence="1">Peptidoglycan-anchor</topology>
    </subcellularLocation>
</comment>
<dbReference type="PROSITE" id="PS50847">
    <property type="entry name" value="GRAM_POS_ANCHORING"/>
    <property type="match status" value="1"/>
</dbReference>
<comment type="similarity">
    <text evidence="2 11">Belongs to the peptidase S1B family.</text>
</comment>
<feature type="compositionally biased region" description="Polar residues" evidence="12">
    <location>
        <begin position="568"/>
        <end position="596"/>
    </location>
</feature>
<dbReference type="PRINTS" id="PR00839">
    <property type="entry name" value="V8PROTEASE"/>
</dbReference>
<feature type="domain" description="Gram-positive cocci surface proteins LPxTG" evidence="14">
    <location>
        <begin position="604"/>
        <end position="638"/>
    </location>
</feature>
<dbReference type="InterPro" id="IPR009003">
    <property type="entry name" value="Peptidase_S1_PA"/>
</dbReference>
<feature type="region of interest" description="Disordered" evidence="12">
    <location>
        <begin position="44"/>
        <end position="158"/>
    </location>
</feature>
<sequence>MGIIQERKFYMNKNFINFRTGLVKLPVIIAGVFFLSHPTVTHASENNASTESNAAVAHEETHTSNESNNIENKDNSTNTNEATNSVEANKETDSNAAANEANSEPTASPSEHNVTENTTNNTTSSTKEDTTQPAPTSTENNATAQPTPTALTAEEEKEDAYFTDPNFRYDTSKDPHFDEDGALIDTRRKLENYEVRNRTAYIYVENGNYKGQIENLKHANGTGLVIGENYILTAGHVIYSNNYPRGYLTGGYVSPGRHGEIEKFGRYKIKAMHVMPQYIESPLQRYDIGIIEVEPHNDMPESISEINPYNIKPFKKEMLGKKIESQGYPVDLNEESIDQYWVDGTIIQKQPKGTVELSMYGYSGQSGSPIILEGTDDVIGVFSYDTTGNEYGTLMTPITHEIYNWIQSIINKDGKVEDPTQPAEQPKVDEPTKPAEQPKADEPTKPAEQPKVDEPTKPAEQPKVDEPTKPAEQPKADEPTKPAEQPKVDEPTKPAEQPKVDDTTKPAEQPKVDDTTKPAEQPKVDEPTKSADQSNADDTAKPAVQPKVDEPTKPAEQPKVDDTKQAVKATQINNTEKKVTATQVSTSHAQNKTQSNAKHDKKQLPNTGEKEAITTTLFGTLFAVLGSLLFFRKRKTDK</sequence>
<gene>
    <name evidence="15" type="ORF">CD117_11755</name>
</gene>
<evidence type="ECO:0000256" key="3">
    <source>
        <dbReference type="ARBA" id="ARBA00022512"/>
    </source>
</evidence>
<evidence type="ECO:0000256" key="10">
    <source>
        <dbReference type="PIRSR" id="PIRSR608256-1"/>
    </source>
</evidence>
<keyword evidence="9" id="KW-0572">Peptidoglycan-anchor</keyword>
<dbReference type="InterPro" id="IPR019931">
    <property type="entry name" value="LPXTG_anchor"/>
</dbReference>
<evidence type="ECO:0000256" key="11">
    <source>
        <dbReference type="RuleBase" id="RU004296"/>
    </source>
</evidence>
<feature type="active site" description="Charge relay system" evidence="10">
    <location>
        <position position="236"/>
    </location>
</feature>
<feature type="compositionally biased region" description="Polar residues" evidence="12">
    <location>
        <begin position="44"/>
        <end position="53"/>
    </location>
</feature>
<keyword evidence="7 11" id="KW-0378">Hydrolase</keyword>
<accession>A0AAJ4SGF3</accession>
<feature type="compositionally biased region" description="Basic and acidic residues" evidence="12">
    <location>
        <begin position="426"/>
        <end position="529"/>
    </location>
</feature>